<dbReference type="PANTHER" id="PTHR30204:SF94">
    <property type="entry name" value="HEAVY METAL-DEPENDENT TRANSCRIPTIONAL REGULATOR HI_0293-RELATED"/>
    <property type="match status" value="1"/>
</dbReference>
<evidence type="ECO:0000313" key="7">
    <source>
        <dbReference type="Proteomes" id="UP000029392"/>
    </source>
</evidence>
<dbReference type="AlphaFoldDB" id="A0A091BN30"/>
<name>A0A091BN30_9GAMM</name>
<dbReference type="PANTHER" id="PTHR30204">
    <property type="entry name" value="REDOX-CYCLING DRUG-SENSING TRANSCRIPTIONAL ACTIVATOR SOXR"/>
    <property type="match status" value="1"/>
</dbReference>
<feature type="domain" description="HTH merR-type" evidence="5">
    <location>
        <begin position="1"/>
        <end position="69"/>
    </location>
</feature>
<evidence type="ECO:0000256" key="1">
    <source>
        <dbReference type="ARBA" id="ARBA00023015"/>
    </source>
</evidence>
<dbReference type="STRING" id="1384054.N790_00200"/>
<dbReference type="PATRIC" id="fig|1384054.3.peg.35"/>
<dbReference type="Gene3D" id="1.10.1660.10">
    <property type="match status" value="1"/>
</dbReference>
<dbReference type="GO" id="GO:0003677">
    <property type="term" value="F:DNA binding"/>
    <property type="evidence" value="ECO:0007669"/>
    <property type="project" value="UniProtKB-KW"/>
</dbReference>
<evidence type="ECO:0000256" key="2">
    <source>
        <dbReference type="ARBA" id="ARBA00023125"/>
    </source>
</evidence>
<accession>A0A091BN30</accession>
<evidence type="ECO:0000259" key="5">
    <source>
        <dbReference type="PROSITE" id="PS50937"/>
    </source>
</evidence>
<dbReference type="PROSITE" id="PS00552">
    <property type="entry name" value="HTH_MERR_1"/>
    <property type="match status" value="1"/>
</dbReference>
<dbReference type="SUPFAM" id="SSF46955">
    <property type="entry name" value="Putative DNA-binding domain"/>
    <property type="match status" value="1"/>
</dbReference>
<proteinExistence type="predicted"/>
<keyword evidence="4" id="KW-0175">Coiled coil</keyword>
<keyword evidence="7" id="KW-1185">Reference proteome</keyword>
<feature type="coiled-coil region" evidence="4">
    <location>
        <begin position="84"/>
        <end position="111"/>
    </location>
</feature>
<dbReference type="SMART" id="SM00422">
    <property type="entry name" value="HTH_MERR"/>
    <property type="match status" value="1"/>
</dbReference>
<dbReference type="InterPro" id="IPR000551">
    <property type="entry name" value="MerR-type_HTH_dom"/>
</dbReference>
<protein>
    <recommendedName>
        <fullName evidence="5">HTH merR-type domain-containing protein</fullName>
    </recommendedName>
</protein>
<organism evidence="6 7">
    <name type="scientific">Arenimonas malthae CC-JY-1</name>
    <dbReference type="NCBI Taxonomy" id="1384054"/>
    <lineage>
        <taxon>Bacteria</taxon>
        <taxon>Pseudomonadati</taxon>
        <taxon>Pseudomonadota</taxon>
        <taxon>Gammaproteobacteria</taxon>
        <taxon>Lysobacterales</taxon>
        <taxon>Lysobacteraceae</taxon>
        <taxon>Arenimonas</taxon>
    </lineage>
</organism>
<keyword evidence="2" id="KW-0238">DNA-binding</keyword>
<dbReference type="InterPro" id="IPR047057">
    <property type="entry name" value="MerR_fam"/>
</dbReference>
<dbReference type="PROSITE" id="PS50937">
    <property type="entry name" value="HTH_MERR_2"/>
    <property type="match status" value="1"/>
</dbReference>
<reference evidence="6 7" key="1">
    <citation type="submission" date="2013-09" db="EMBL/GenBank/DDBJ databases">
        <title>Genome sequencing of Arenimonas malthae.</title>
        <authorList>
            <person name="Chen F."/>
            <person name="Wang G."/>
        </authorList>
    </citation>
    <scope>NUCLEOTIDE SEQUENCE [LARGE SCALE GENOMIC DNA]</scope>
    <source>
        <strain evidence="6 7">CC-JY-1</strain>
    </source>
</reference>
<comment type="caution">
    <text evidence="6">The sequence shown here is derived from an EMBL/GenBank/DDBJ whole genome shotgun (WGS) entry which is preliminary data.</text>
</comment>
<sequence length="132" mass="14812">MNIGKVSKLTGLSARMIRHYEAQGILHSPRRRESGHRDYGAEEIRTLRFIRNARDLGFRIADIGRLIELSRLGPCGSTAIEALVAERLRELRRQEDEIQANRRRLEHLLQMPPPATPGCALVGLLAGELVPA</sequence>
<gene>
    <name evidence="6" type="ORF">N790_00200</name>
</gene>
<dbReference type="GO" id="GO:0003700">
    <property type="term" value="F:DNA-binding transcription factor activity"/>
    <property type="evidence" value="ECO:0007669"/>
    <property type="project" value="InterPro"/>
</dbReference>
<dbReference type="EMBL" id="AVCH01000001">
    <property type="protein sequence ID" value="KFN52224.1"/>
    <property type="molecule type" value="Genomic_DNA"/>
</dbReference>
<evidence type="ECO:0000256" key="4">
    <source>
        <dbReference type="SAM" id="Coils"/>
    </source>
</evidence>
<dbReference type="Proteomes" id="UP000029392">
    <property type="component" value="Unassembled WGS sequence"/>
</dbReference>
<dbReference type="InterPro" id="IPR009061">
    <property type="entry name" value="DNA-bd_dom_put_sf"/>
</dbReference>
<keyword evidence="1" id="KW-0805">Transcription regulation</keyword>
<dbReference type="Pfam" id="PF13411">
    <property type="entry name" value="MerR_1"/>
    <property type="match status" value="1"/>
</dbReference>
<evidence type="ECO:0000256" key="3">
    <source>
        <dbReference type="ARBA" id="ARBA00023163"/>
    </source>
</evidence>
<dbReference type="PRINTS" id="PR00040">
    <property type="entry name" value="HTHMERR"/>
</dbReference>
<keyword evidence="3" id="KW-0804">Transcription</keyword>
<dbReference type="eggNOG" id="COG0789">
    <property type="taxonomic scope" value="Bacteria"/>
</dbReference>
<evidence type="ECO:0000313" key="6">
    <source>
        <dbReference type="EMBL" id="KFN52224.1"/>
    </source>
</evidence>